<reference evidence="6 7" key="1">
    <citation type="journal article" date="2011" name="J. Bacteriol.">
        <title>Genome sequence of Salinisphaera shabanensis, a gammaproteobacterium from the harsh, variable environment of the brine-seawater interface of the Shaban Deep in the Red Sea.</title>
        <authorList>
            <person name="Antunes A."/>
            <person name="Alam I."/>
            <person name="Bajic V.B."/>
            <person name="Stingl U."/>
        </authorList>
    </citation>
    <scope>NUCLEOTIDE SEQUENCE [LARGE SCALE GENOMIC DNA]</scope>
    <source>
        <strain evidence="6 7">E1L3A</strain>
    </source>
</reference>
<keyword evidence="3" id="KW-0238">DNA-binding</keyword>
<name>U2E9X7_9GAMM</name>
<evidence type="ECO:0000256" key="3">
    <source>
        <dbReference type="ARBA" id="ARBA00023125"/>
    </source>
</evidence>
<evidence type="ECO:0000313" key="6">
    <source>
        <dbReference type="EMBL" id="ERJ20481.1"/>
    </source>
</evidence>
<dbReference type="GO" id="GO:0003677">
    <property type="term" value="F:DNA binding"/>
    <property type="evidence" value="ECO:0007669"/>
    <property type="project" value="UniProtKB-KW"/>
</dbReference>
<dbReference type="InterPro" id="IPR014284">
    <property type="entry name" value="RNA_pol_sigma-70_dom"/>
</dbReference>
<keyword evidence="1" id="KW-0805">Transcription regulation</keyword>
<dbReference type="CDD" id="cd06171">
    <property type="entry name" value="Sigma70_r4"/>
    <property type="match status" value="1"/>
</dbReference>
<evidence type="ECO:0000313" key="7">
    <source>
        <dbReference type="Proteomes" id="UP000006242"/>
    </source>
</evidence>
<dbReference type="InterPro" id="IPR007630">
    <property type="entry name" value="RNA_pol_sigma70_r4"/>
</dbReference>
<dbReference type="Proteomes" id="UP000006242">
    <property type="component" value="Unassembled WGS sequence"/>
</dbReference>
<reference evidence="6 7" key="2">
    <citation type="journal article" date="2013" name="PLoS ONE">
        <title>INDIGO - INtegrated Data Warehouse of MIcrobial GenOmes with Examples from the Red Sea Extremophiles.</title>
        <authorList>
            <person name="Alam I."/>
            <person name="Antunes A."/>
            <person name="Kamau A.A."/>
            <person name="Ba Alawi W."/>
            <person name="Kalkatawi M."/>
            <person name="Stingl U."/>
            <person name="Bajic V.B."/>
        </authorList>
    </citation>
    <scope>NUCLEOTIDE SEQUENCE [LARGE SCALE GENOMIC DNA]</scope>
    <source>
        <strain evidence="6 7">E1L3A</strain>
    </source>
</reference>
<comment type="caution">
    <text evidence="6">The sequence shown here is derived from an EMBL/GenBank/DDBJ whole genome shotgun (WGS) entry which is preliminary data.</text>
</comment>
<protein>
    <submittedName>
        <fullName evidence="6">RNA polymerase sigma factor protein</fullName>
    </submittedName>
</protein>
<keyword evidence="7" id="KW-1185">Reference proteome</keyword>
<dbReference type="InterPro" id="IPR013325">
    <property type="entry name" value="RNA_pol_sigma_r2"/>
</dbReference>
<gene>
    <name evidence="6" type="primary">fliA</name>
    <name evidence="6" type="ORF">SSPSH_000591</name>
</gene>
<keyword evidence="4" id="KW-0804">Transcription</keyword>
<evidence type="ECO:0000256" key="2">
    <source>
        <dbReference type="ARBA" id="ARBA00023082"/>
    </source>
</evidence>
<dbReference type="InterPro" id="IPR007627">
    <property type="entry name" value="RNA_pol_sigma70_r2"/>
</dbReference>
<dbReference type="Gene3D" id="1.10.1740.10">
    <property type="match status" value="1"/>
</dbReference>
<dbReference type="RefSeq" id="WP_006914119.1">
    <property type="nucleotide sequence ID" value="NZ_AFNV02000003.1"/>
</dbReference>
<dbReference type="PROSITE" id="PS00716">
    <property type="entry name" value="SIGMA70_2"/>
    <property type="match status" value="1"/>
</dbReference>
<dbReference type="NCBIfam" id="TIGR02479">
    <property type="entry name" value="FliA_WhiG"/>
    <property type="match status" value="1"/>
</dbReference>
<dbReference type="AlphaFoldDB" id="U2E9X7"/>
<dbReference type="SUPFAM" id="SSF88946">
    <property type="entry name" value="Sigma2 domain of RNA polymerase sigma factors"/>
    <property type="match status" value="1"/>
</dbReference>
<evidence type="ECO:0000256" key="4">
    <source>
        <dbReference type="ARBA" id="ARBA00023163"/>
    </source>
</evidence>
<sequence length="238" mass="26652">MHAALHTRNPVQEIGLVVDENLELVKRIAWRLHQRLPDCVQIEDLIQAGTIGLLEAWERYESGEDASFATFAGIRIRGAMLDEIRRGDWAPRSLHRAARAVKQARSDVERRCGRAVPSTEVAAEMGMPLNEYRRLCDDVALAHVASLDSTLSDQPSLEVSAGVEFAPEAAVEYQDMCEAVQRAATKLPEREQLLMHLYYESGHNLRQIAEHLGVSESRVCQLHGRAIRQIRKLLGEAA</sequence>
<evidence type="ECO:0000256" key="1">
    <source>
        <dbReference type="ARBA" id="ARBA00023015"/>
    </source>
</evidence>
<dbReference type="PRINTS" id="PR00046">
    <property type="entry name" value="SIGMA70FCT"/>
</dbReference>
<feature type="domain" description="RNA polymerase sigma-70" evidence="5">
    <location>
        <begin position="204"/>
        <end position="230"/>
    </location>
</feature>
<dbReference type="PANTHER" id="PTHR30385:SF7">
    <property type="entry name" value="RNA POLYMERASE SIGMA FACTOR FLIA"/>
    <property type="match status" value="1"/>
</dbReference>
<dbReference type="Gene3D" id="1.20.140.160">
    <property type="match status" value="1"/>
</dbReference>
<dbReference type="GO" id="GO:0006352">
    <property type="term" value="P:DNA-templated transcription initiation"/>
    <property type="evidence" value="ECO:0007669"/>
    <property type="project" value="InterPro"/>
</dbReference>
<dbReference type="NCBIfam" id="NF005413">
    <property type="entry name" value="PRK06986.1"/>
    <property type="match status" value="1"/>
</dbReference>
<dbReference type="Pfam" id="PF04545">
    <property type="entry name" value="Sigma70_r4"/>
    <property type="match status" value="1"/>
</dbReference>
<accession>U2E9X7</accession>
<dbReference type="STRING" id="1033802.SSPSH_000591"/>
<dbReference type="GO" id="GO:0003899">
    <property type="term" value="F:DNA-directed RNA polymerase activity"/>
    <property type="evidence" value="ECO:0007669"/>
    <property type="project" value="InterPro"/>
</dbReference>
<dbReference type="SUPFAM" id="SSF88659">
    <property type="entry name" value="Sigma3 and sigma4 domains of RNA polymerase sigma factors"/>
    <property type="match status" value="2"/>
</dbReference>
<dbReference type="EMBL" id="AFNV02000003">
    <property type="protein sequence ID" value="ERJ20481.1"/>
    <property type="molecule type" value="Genomic_DNA"/>
</dbReference>
<dbReference type="NCBIfam" id="TIGR02937">
    <property type="entry name" value="sigma70-ECF"/>
    <property type="match status" value="1"/>
</dbReference>
<keyword evidence="2" id="KW-0731">Sigma factor</keyword>
<proteinExistence type="predicted"/>
<dbReference type="Pfam" id="PF04542">
    <property type="entry name" value="Sigma70_r2"/>
    <property type="match status" value="1"/>
</dbReference>
<evidence type="ECO:0000259" key="5">
    <source>
        <dbReference type="PROSITE" id="PS00716"/>
    </source>
</evidence>
<dbReference type="eggNOG" id="COG1191">
    <property type="taxonomic scope" value="Bacteria"/>
</dbReference>
<organism evidence="6 7">
    <name type="scientific">Salinisphaera shabanensis E1L3A</name>
    <dbReference type="NCBI Taxonomy" id="1033802"/>
    <lineage>
        <taxon>Bacteria</taxon>
        <taxon>Pseudomonadati</taxon>
        <taxon>Pseudomonadota</taxon>
        <taxon>Gammaproteobacteria</taxon>
        <taxon>Salinisphaerales</taxon>
        <taxon>Salinisphaeraceae</taxon>
        <taxon>Salinisphaera</taxon>
    </lineage>
</organism>
<dbReference type="InterPro" id="IPR000943">
    <property type="entry name" value="RNA_pol_sigma70"/>
</dbReference>
<dbReference type="InterPro" id="IPR012845">
    <property type="entry name" value="RNA_pol_sigma_FliA_WhiG"/>
</dbReference>
<dbReference type="InterPro" id="IPR013324">
    <property type="entry name" value="RNA_pol_sigma_r3/r4-like"/>
</dbReference>
<dbReference type="GO" id="GO:0016987">
    <property type="term" value="F:sigma factor activity"/>
    <property type="evidence" value="ECO:0007669"/>
    <property type="project" value="UniProtKB-KW"/>
</dbReference>
<dbReference type="PANTHER" id="PTHR30385">
    <property type="entry name" value="SIGMA FACTOR F FLAGELLAR"/>
    <property type="match status" value="1"/>
</dbReference>
<dbReference type="OrthoDB" id="9799825at2"/>